<feature type="transmembrane region" description="Helical" evidence="5">
    <location>
        <begin position="7"/>
        <end position="30"/>
    </location>
</feature>
<evidence type="ECO:0000313" key="8">
    <source>
        <dbReference type="Proteomes" id="UP000549617"/>
    </source>
</evidence>
<feature type="transmembrane region" description="Helical" evidence="5">
    <location>
        <begin position="396"/>
        <end position="415"/>
    </location>
</feature>
<comment type="subcellular location">
    <subcellularLocation>
        <location evidence="1">Membrane</location>
        <topology evidence="1">Multi-pass membrane protein</topology>
    </subcellularLocation>
</comment>
<accession>A0A7W9AFV3</accession>
<evidence type="ECO:0000256" key="4">
    <source>
        <dbReference type="ARBA" id="ARBA00023136"/>
    </source>
</evidence>
<dbReference type="Proteomes" id="UP000549617">
    <property type="component" value="Unassembled WGS sequence"/>
</dbReference>
<dbReference type="PROSITE" id="PS00216">
    <property type="entry name" value="SUGAR_TRANSPORT_1"/>
    <property type="match status" value="1"/>
</dbReference>
<evidence type="ECO:0000256" key="2">
    <source>
        <dbReference type="ARBA" id="ARBA00022692"/>
    </source>
</evidence>
<reference evidence="7 8" key="1">
    <citation type="submission" date="2020-08" db="EMBL/GenBank/DDBJ databases">
        <title>Genomic Encyclopedia of Type Strains, Phase IV (KMG-IV): sequencing the most valuable type-strain genomes for metagenomic binning, comparative biology and taxonomic classification.</title>
        <authorList>
            <person name="Goeker M."/>
        </authorList>
    </citation>
    <scope>NUCLEOTIDE SEQUENCE [LARGE SCALE GENOMIC DNA]</scope>
    <source>
        <strain evidence="7 8">DSM 25079</strain>
    </source>
</reference>
<dbReference type="PROSITE" id="PS00217">
    <property type="entry name" value="SUGAR_TRANSPORT_2"/>
    <property type="match status" value="1"/>
</dbReference>
<dbReference type="PANTHER" id="PTHR23508:SF10">
    <property type="entry name" value="CARBOXYLIC ACID TRANSPORTER PROTEIN HOMOLOG"/>
    <property type="match status" value="1"/>
</dbReference>
<dbReference type="GO" id="GO:0005886">
    <property type="term" value="C:plasma membrane"/>
    <property type="evidence" value="ECO:0007669"/>
    <property type="project" value="TreeGrafter"/>
</dbReference>
<dbReference type="InterPro" id="IPR005829">
    <property type="entry name" value="Sugar_transporter_CS"/>
</dbReference>
<feature type="transmembrane region" description="Helical" evidence="5">
    <location>
        <begin position="74"/>
        <end position="93"/>
    </location>
</feature>
<dbReference type="EMBL" id="JACIJC010000001">
    <property type="protein sequence ID" value="MBB5684854.1"/>
    <property type="molecule type" value="Genomic_DNA"/>
</dbReference>
<feature type="transmembrane region" description="Helical" evidence="5">
    <location>
        <begin position="42"/>
        <end position="62"/>
    </location>
</feature>
<feature type="domain" description="Major facilitator superfamily (MFS) profile" evidence="6">
    <location>
        <begin position="8"/>
        <end position="418"/>
    </location>
</feature>
<dbReference type="InterPro" id="IPR036259">
    <property type="entry name" value="MFS_trans_sf"/>
</dbReference>
<keyword evidence="2 5" id="KW-0812">Transmembrane</keyword>
<protein>
    <submittedName>
        <fullName evidence="7">MFS family permease</fullName>
    </submittedName>
</protein>
<comment type="caution">
    <text evidence="7">The sequence shown here is derived from an EMBL/GenBank/DDBJ whole genome shotgun (WGS) entry which is preliminary data.</text>
</comment>
<gene>
    <name evidence="7" type="ORF">FHS49_000845</name>
</gene>
<feature type="transmembrane region" description="Helical" evidence="5">
    <location>
        <begin position="269"/>
        <end position="292"/>
    </location>
</feature>
<sequence length="420" mass="42660">MSSLQERVIAITLLLSMLDGYDVLAMTFVAPALTRDWEIGKAALGGVLAAGLAGMAIGSLAIAPLADVFGRRKLVFAALGLMAIGSLLSAFSASLGQLAAWRVVTGLGVGACVAVISPLAAEFSNGRRRPLALALTALGYPAGGLIGGLLAAFLLHVADWRAVFLAGFVFAALLVPVVLIALPESFAFLIGGRRPDSLARLNALLMRCGQPALASLPDPAPRHMRGYRGVFAPEQRIATIRLAAINIFHAAAAYFVLSWLPQMVADAGFAPSAASLASAASSLTGIAGGLMLGAYAQRGGVKGLTIIAILCLAGAIVAFGVAPANLLALTMLAASCGFALFAGTAGLFSIIALSFPDAARASGTGFVVGVGRISSAVAPLLAGWLFSIGWGRAEVSLVFAICSVAAGALLLIHSIRRTLA</sequence>
<keyword evidence="3 5" id="KW-1133">Transmembrane helix</keyword>
<dbReference type="InterPro" id="IPR011701">
    <property type="entry name" value="MFS"/>
</dbReference>
<dbReference type="GO" id="GO:0046943">
    <property type="term" value="F:carboxylic acid transmembrane transporter activity"/>
    <property type="evidence" value="ECO:0007669"/>
    <property type="project" value="TreeGrafter"/>
</dbReference>
<dbReference type="Gene3D" id="1.20.1250.20">
    <property type="entry name" value="MFS general substrate transporter like domains"/>
    <property type="match status" value="1"/>
</dbReference>
<feature type="transmembrane region" description="Helical" evidence="5">
    <location>
        <begin position="99"/>
        <end position="121"/>
    </location>
</feature>
<proteinExistence type="predicted"/>
<evidence type="ECO:0000313" key="7">
    <source>
        <dbReference type="EMBL" id="MBB5684854.1"/>
    </source>
</evidence>
<dbReference type="PROSITE" id="PS50850">
    <property type="entry name" value="MFS"/>
    <property type="match status" value="1"/>
</dbReference>
<feature type="transmembrane region" description="Helical" evidence="5">
    <location>
        <begin position="163"/>
        <end position="190"/>
    </location>
</feature>
<evidence type="ECO:0000256" key="1">
    <source>
        <dbReference type="ARBA" id="ARBA00004141"/>
    </source>
</evidence>
<evidence type="ECO:0000259" key="6">
    <source>
        <dbReference type="PROSITE" id="PS50850"/>
    </source>
</evidence>
<dbReference type="Pfam" id="PF07690">
    <property type="entry name" value="MFS_1"/>
    <property type="match status" value="2"/>
</dbReference>
<feature type="transmembrane region" description="Helical" evidence="5">
    <location>
        <begin position="133"/>
        <end position="157"/>
    </location>
</feature>
<name>A0A7W9AFV3_9SPHN</name>
<evidence type="ECO:0000256" key="3">
    <source>
        <dbReference type="ARBA" id="ARBA00022989"/>
    </source>
</evidence>
<dbReference type="PANTHER" id="PTHR23508">
    <property type="entry name" value="CARBOXYLIC ACID TRANSPORTER PROTEIN HOMOLOG"/>
    <property type="match status" value="1"/>
</dbReference>
<keyword evidence="8" id="KW-1185">Reference proteome</keyword>
<feature type="transmembrane region" description="Helical" evidence="5">
    <location>
        <begin position="238"/>
        <end position="257"/>
    </location>
</feature>
<evidence type="ECO:0000256" key="5">
    <source>
        <dbReference type="SAM" id="Phobius"/>
    </source>
</evidence>
<feature type="transmembrane region" description="Helical" evidence="5">
    <location>
        <begin position="304"/>
        <end position="322"/>
    </location>
</feature>
<dbReference type="RefSeq" id="WP_184015528.1">
    <property type="nucleotide sequence ID" value="NZ_JACIJC010000001.1"/>
</dbReference>
<dbReference type="AlphaFoldDB" id="A0A7W9AFV3"/>
<feature type="transmembrane region" description="Helical" evidence="5">
    <location>
        <begin position="328"/>
        <end position="353"/>
    </location>
</feature>
<feature type="transmembrane region" description="Helical" evidence="5">
    <location>
        <begin position="365"/>
        <end position="390"/>
    </location>
</feature>
<dbReference type="InterPro" id="IPR020846">
    <property type="entry name" value="MFS_dom"/>
</dbReference>
<organism evidence="7 8">
    <name type="scientific">Sphingobium boeckii</name>
    <dbReference type="NCBI Taxonomy" id="1082345"/>
    <lineage>
        <taxon>Bacteria</taxon>
        <taxon>Pseudomonadati</taxon>
        <taxon>Pseudomonadota</taxon>
        <taxon>Alphaproteobacteria</taxon>
        <taxon>Sphingomonadales</taxon>
        <taxon>Sphingomonadaceae</taxon>
        <taxon>Sphingobium</taxon>
    </lineage>
</organism>
<keyword evidence="4 5" id="KW-0472">Membrane</keyword>
<dbReference type="SUPFAM" id="SSF103473">
    <property type="entry name" value="MFS general substrate transporter"/>
    <property type="match status" value="1"/>
</dbReference>